<dbReference type="OrthoDB" id="10656846at2759"/>
<evidence type="ECO:0000313" key="2">
    <source>
        <dbReference type="Proteomes" id="UP000626092"/>
    </source>
</evidence>
<name>A0A834LVR1_RHOSS</name>
<keyword evidence="2" id="KW-1185">Reference proteome</keyword>
<reference evidence="1" key="1">
    <citation type="submission" date="2019-11" db="EMBL/GenBank/DDBJ databases">
        <authorList>
            <person name="Liu Y."/>
            <person name="Hou J."/>
            <person name="Li T.-Q."/>
            <person name="Guan C.-H."/>
            <person name="Wu X."/>
            <person name="Wu H.-Z."/>
            <person name="Ling F."/>
            <person name="Zhang R."/>
            <person name="Shi X.-G."/>
            <person name="Ren J.-P."/>
            <person name="Chen E.-F."/>
            <person name="Sun J.-M."/>
        </authorList>
    </citation>
    <scope>NUCLEOTIDE SEQUENCE</scope>
    <source>
        <strain evidence="1">Adult_tree_wgs_1</strain>
        <tissue evidence="1">Leaves</tissue>
    </source>
</reference>
<proteinExistence type="predicted"/>
<dbReference type="EMBL" id="WJXA01000001">
    <property type="protein sequence ID" value="KAF7152472.1"/>
    <property type="molecule type" value="Genomic_DNA"/>
</dbReference>
<sequence>MDISLASVFNNLAIKRKASDGGEDMGHSKILRLCAPDPNPPVPCPKPKPVRTGRKFLKKGSNSTNVAQGEAFLSEVLTGDAHLCDVNIMQAYGCVGDDPSSLSFDVVMGCEEVAQSHFVAGKGLVAGPKQPPRQC</sequence>
<protein>
    <submittedName>
        <fullName evidence="1">Uncharacterized protein</fullName>
    </submittedName>
</protein>
<accession>A0A834LVR1</accession>
<dbReference type="Proteomes" id="UP000626092">
    <property type="component" value="Unassembled WGS sequence"/>
</dbReference>
<comment type="caution">
    <text evidence="1">The sequence shown here is derived from an EMBL/GenBank/DDBJ whole genome shotgun (WGS) entry which is preliminary data.</text>
</comment>
<gene>
    <name evidence="1" type="ORF">RHSIM_Rhsim01G0092400</name>
</gene>
<dbReference type="AlphaFoldDB" id="A0A834LVR1"/>
<organism evidence="1 2">
    <name type="scientific">Rhododendron simsii</name>
    <name type="common">Sims's rhododendron</name>
    <dbReference type="NCBI Taxonomy" id="118357"/>
    <lineage>
        <taxon>Eukaryota</taxon>
        <taxon>Viridiplantae</taxon>
        <taxon>Streptophyta</taxon>
        <taxon>Embryophyta</taxon>
        <taxon>Tracheophyta</taxon>
        <taxon>Spermatophyta</taxon>
        <taxon>Magnoliopsida</taxon>
        <taxon>eudicotyledons</taxon>
        <taxon>Gunneridae</taxon>
        <taxon>Pentapetalae</taxon>
        <taxon>asterids</taxon>
        <taxon>Ericales</taxon>
        <taxon>Ericaceae</taxon>
        <taxon>Ericoideae</taxon>
        <taxon>Rhodoreae</taxon>
        <taxon>Rhododendron</taxon>
    </lineage>
</organism>
<evidence type="ECO:0000313" key="1">
    <source>
        <dbReference type="EMBL" id="KAF7152472.1"/>
    </source>
</evidence>